<dbReference type="VEuPathDB" id="PlasmoDB:PRCDC_0608000"/>
<protein>
    <submittedName>
        <fullName evidence="2">Uncharacterized protein</fullName>
    </submittedName>
</protein>
<dbReference type="VEuPathDB" id="PlasmoDB:PRG01_0608900"/>
<feature type="coiled-coil region" evidence="1">
    <location>
        <begin position="538"/>
        <end position="568"/>
    </location>
</feature>
<accession>A0A2P9D8X4</accession>
<dbReference type="AlphaFoldDB" id="A0A2P9D8X4"/>
<keyword evidence="1" id="KW-0175">Coiled coil</keyword>
<dbReference type="OrthoDB" id="372574at2759"/>
<reference evidence="2 3" key="1">
    <citation type="submission" date="2016-09" db="EMBL/GenBank/DDBJ databases">
        <authorList>
            <consortium name="Pathogen Informatics"/>
        </authorList>
    </citation>
    <scope>NUCLEOTIDE SEQUENCE [LARGE SCALE GENOMIC DNA]</scope>
</reference>
<proteinExistence type="predicted"/>
<organism evidence="2 3">
    <name type="scientific">Plasmodium reichenowi</name>
    <dbReference type="NCBI Taxonomy" id="5854"/>
    <lineage>
        <taxon>Eukaryota</taxon>
        <taxon>Sar</taxon>
        <taxon>Alveolata</taxon>
        <taxon>Apicomplexa</taxon>
        <taxon>Aconoidasida</taxon>
        <taxon>Haemosporida</taxon>
        <taxon>Plasmodiidae</taxon>
        <taxon>Plasmodium</taxon>
        <taxon>Plasmodium (Laverania)</taxon>
    </lineage>
</organism>
<gene>
    <name evidence="2" type="ORF">PRG01_0608900</name>
</gene>
<evidence type="ECO:0000313" key="2">
    <source>
        <dbReference type="EMBL" id="SOV77438.1"/>
    </source>
</evidence>
<evidence type="ECO:0000256" key="1">
    <source>
        <dbReference type="SAM" id="Coils"/>
    </source>
</evidence>
<dbReference type="Proteomes" id="UP000240500">
    <property type="component" value="Chromosome 6"/>
</dbReference>
<sequence length="1020" mass="122922">MYNFFNNLEIAKNKIISHLHKELFEEKDKDESYFIPEERNMNCCKQKSVDLCVSSTEKSPSKENHINEEDIIYDHNNKNKNKNINRNLIDSTKREVLIQTDLLEEEKKDIITNIFTNEEKYKTRKNKQNDMVPLDKDQKVFMDFEYNQKDASNEEVYYGNMTICTQEKKKKNPFEDYKNKEDCKYVINEINKYNVDDNNNNNNKYYGNNKYYDNVYFNMNNCYTNNKELPLLEKKQNDVDSLLILKNEKNYVKKNETLNDKISPSCVINKDGENEMNRSFSEPFIDIIKDEEEKKEERASQYYNQNEIKKINQKDVSVETEFYMKDSLLDSLEKLLIKNVSFNFVRKEYINIFQDMLTSKRDVRWKKDKKEMNIEEKEPYNNKHNNNDRCSHFCDKDKNKDQEKNINNIEDQNIDHVEDQNIDNVQDQNIDNVQDQNNHQNEHFDMLGKLLMSDMKSLFTDTIYCYSDLNKINNFNNMINKYVEEIKTLKKKEKMLNDINERQTFQLLQLAQQISHIKTEQDISHDLLNDDIRSSEKCEYMEKEIKKLEKENEKLQNHLKDKMTYMKQNFELKCYIQNIQEDIKNKNFLYTKINEEKHQLENKLIKYYEYLQIIKEDLYGYKKLLYDFKINENHVVNRFKMFLTNYKKCHHVKYYKLGKESNGWIIQKKAKRKKKKKKKKKKYAQLKGGNFKRVKFFKWIDDDMMHNNDDNIIHNDDDDNIIHNDDDDNIIHNDDDDNIIHNDDDNNIIHNNDDDNNIIHNNDDDNNIIHNDDDNNIIHNNDDDDNNMLHNNNDNNVIYGETPSNHNISCKTKTNNTIKNISNYNTTKNCSPKELINKINYYKYQLDEYKSIYLKNKNNAHSQLRETKKLLSYEIRKNKMIEKKYELLSNKFQDIYTTFNDEKKDIQNYNNKKKNENSYKKDSISTQELLNEINLLTEEIKKFKEDQILLQQDVNNKSKIISHLIKKHALSEEHFRLDKSFNIFNNKLTYDEMKKVMEETLIENIRLRTDLMTLAKSINK</sequence>
<evidence type="ECO:0000313" key="3">
    <source>
        <dbReference type="Proteomes" id="UP000240500"/>
    </source>
</evidence>
<dbReference type="EMBL" id="LT969569">
    <property type="protein sequence ID" value="SOV77438.1"/>
    <property type="molecule type" value="Genomic_DNA"/>
</dbReference>
<name>A0A2P9D8X4_PLARE</name>